<feature type="transmembrane region" description="Helical" evidence="11">
    <location>
        <begin position="422"/>
        <end position="445"/>
    </location>
</feature>
<name>M5U5U9_9BACT</name>
<evidence type="ECO:0000256" key="2">
    <source>
        <dbReference type="ARBA" id="ARBA00006434"/>
    </source>
</evidence>
<keyword evidence="5 11" id="KW-0812">Transmembrane</keyword>
<dbReference type="PROSITE" id="PS50283">
    <property type="entry name" value="NA_SOLUT_SYMP_3"/>
    <property type="match status" value="1"/>
</dbReference>
<dbReference type="GO" id="GO:0006847">
    <property type="term" value="P:plasma membrane acetate transport"/>
    <property type="evidence" value="ECO:0007669"/>
    <property type="project" value="TreeGrafter"/>
</dbReference>
<evidence type="ECO:0000256" key="5">
    <source>
        <dbReference type="ARBA" id="ARBA00022692"/>
    </source>
</evidence>
<comment type="subcellular location">
    <subcellularLocation>
        <location evidence="1">Cell membrane</location>
        <topology evidence="1">Multi-pass membrane protein</topology>
    </subcellularLocation>
</comment>
<dbReference type="Pfam" id="PF00474">
    <property type="entry name" value="SSF"/>
    <property type="match status" value="2"/>
</dbReference>
<reference evidence="12 13" key="1">
    <citation type="journal article" date="2013" name="Mar. Genomics">
        <title>Expression of sulfatases in Rhodopirellula baltica and the diversity of sulfatases in the genus Rhodopirellula.</title>
        <authorList>
            <person name="Wegner C.E."/>
            <person name="Richter-Heitmann T."/>
            <person name="Klindworth A."/>
            <person name="Klockow C."/>
            <person name="Richter M."/>
            <person name="Achstetter T."/>
            <person name="Glockner F.O."/>
            <person name="Harder J."/>
        </authorList>
    </citation>
    <scope>NUCLEOTIDE SEQUENCE [LARGE SCALE GENOMIC DNA]</scope>
    <source>
        <strain evidence="12 13">SM41</strain>
    </source>
</reference>
<dbReference type="InterPro" id="IPR038377">
    <property type="entry name" value="Na/Glc_symporter_sf"/>
</dbReference>
<dbReference type="AlphaFoldDB" id="M5U5U9"/>
<evidence type="ECO:0000256" key="8">
    <source>
        <dbReference type="ARBA" id="ARBA00023136"/>
    </source>
</evidence>
<dbReference type="PANTHER" id="PTHR48086">
    <property type="entry name" value="SODIUM/PROLINE SYMPORTER-RELATED"/>
    <property type="match status" value="1"/>
</dbReference>
<dbReference type="EMBL" id="ANOH01000135">
    <property type="protein sequence ID" value="EMI56649.1"/>
    <property type="molecule type" value="Genomic_DNA"/>
</dbReference>
<evidence type="ECO:0000256" key="9">
    <source>
        <dbReference type="RuleBase" id="RU362091"/>
    </source>
</evidence>
<proteinExistence type="inferred from homology"/>
<gene>
    <name evidence="12" type="ORF">RSSM_01908</name>
</gene>
<feature type="transmembrane region" description="Helical" evidence="11">
    <location>
        <begin position="6"/>
        <end position="27"/>
    </location>
</feature>
<comment type="similarity">
    <text evidence="2 9">Belongs to the sodium:solute symporter (SSF) (TC 2.A.21) family.</text>
</comment>
<feature type="transmembrane region" description="Helical" evidence="11">
    <location>
        <begin position="645"/>
        <end position="666"/>
    </location>
</feature>
<evidence type="ECO:0000256" key="10">
    <source>
        <dbReference type="SAM" id="MobiDB-lite"/>
    </source>
</evidence>
<dbReference type="GO" id="GO:0015293">
    <property type="term" value="F:symporter activity"/>
    <property type="evidence" value="ECO:0007669"/>
    <property type="project" value="UniProtKB-KW"/>
</dbReference>
<keyword evidence="4" id="KW-1003">Cell membrane</keyword>
<dbReference type="PATRIC" id="fig|1263870.3.peg.2038"/>
<dbReference type="InterPro" id="IPR050277">
    <property type="entry name" value="Sodium:Solute_Symporter"/>
</dbReference>
<keyword evidence="7 11" id="KW-1133">Transmembrane helix</keyword>
<evidence type="ECO:0000313" key="12">
    <source>
        <dbReference type="EMBL" id="EMI56649.1"/>
    </source>
</evidence>
<dbReference type="InterPro" id="IPR001734">
    <property type="entry name" value="Na/solute_symporter"/>
</dbReference>
<feature type="transmembrane region" description="Helical" evidence="11">
    <location>
        <begin position="78"/>
        <end position="96"/>
    </location>
</feature>
<evidence type="ECO:0000256" key="3">
    <source>
        <dbReference type="ARBA" id="ARBA00022448"/>
    </source>
</evidence>
<dbReference type="PANTHER" id="PTHR48086:SF6">
    <property type="entry name" value="CATION_ACETATE SYMPORTER ACTP"/>
    <property type="match status" value="1"/>
</dbReference>
<dbReference type="Proteomes" id="UP000011885">
    <property type="component" value="Unassembled WGS sequence"/>
</dbReference>
<evidence type="ECO:0000256" key="7">
    <source>
        <dbReference type="ARBA" id="ARBA00022989"/>
    </source>
</evidence>
<evidence type="ECO:0000256" key="4">
    <source>
        <dbReference type="ARBA" id="ARBA00022475"/>
    </source>
</evidence>
<feature type="transmembrane region" description="Helical" evidence="11">
    <location>
        <begin position="502"/>
        <end position="530"/>
    </location>
</feature>
<dbReference type="CDD" id="cd11480">
    <property type="entry name" value="SLC5sbd_u4"/>
    <property type="match status" value="1"/>
</dbReference>
<evidence type="ECO:0000256" key="6">
    <source>
        <dbReference type="ARBA" id="ARBA00022847"/>
    </source>
</evidence>
<evidence type="ECO:0000256" key="1">
    <source>
        <dbReference type="ARBA" id="ARBA00004651"/>
    </source>
</evidence>
<keyword evidence="13" id="KW-1185">Reference proteome</keyword>
<feature type="transmembrane region" description="Helical" evidence="11">
    <location>
        <begin position="122"/>
        <end position="147"/>
    </location>
</feature>
<feature type="transmembrane region" description="Helical" evidence="11">
    <location>
        <begin position="183"/>
        <end position="201"/>
    </location>
</feature>
<feature type="transmembrane region" description="Helical" evidence="11">
    <location>
        <begin position="457"/>
        <end position="482"/>
    </location>
</feature>
<dbReference type="Gene3D" id="1.20.1730.10">
    <property type="entry name" value="Sodium/glucose cotransporter"/>
    <property type="match status" value="2"/>
</dbReference>
<dbReference type="RefSeq" id="WP_008676796.1">
    <property type="nucleotide sequence ID" value="NZ_ANOH01000135.1"/>
</dbReference>
<feature type="transmembrane region" description="Helical" evidence="11">
    <location>
        <begin position="576"/>
        <end position="599"/>
    </location>
</feature>
<accession>M5U5U9</accession>
<dbReference type="OrthoDB" id="9814523at2"/>
<sequence length="671" mass="71072">MIYDPSITAVVVFFLFVGFTVGLSFYLGSKAKSSAGYFAAHGQIPWFINGVAFAGDYLSAASFLGICGMIAAYGYDGFLYSIGYLAGWIVALFVIAEPMKRLGKFTFADALDAKFNSPGIKAAAGISTLIVSVFYLIPQMVGAGVLIQPLLGFPHWVGVVLVGCVVITIVVTAGMVSTTWVQFLKGSLLVVFSAVLVVLVLKQGFRTDRNAFETIGPLAIASDNSDPGSDQANGLRTRIAQETGRSLYAAGAQPDAADSNDGWSESENYIRFASESDDGFDVFRIEQREDGMYLTEAQAKTVNTDGKTLIGGLPKGTDNGERTLKPVGHLSRLPEEFNAPDSDDGSANASEETGRLGPIQFFDVLRRSEVTLWGSDRIAGTDGTVTTVYYQKPTSGSRVLRPGEHPRFAGIRSGRWTDRVNFLSLMLALFCGTASLPHILIRYYTVKDAAAARKSTIVGIASIGFFYVLTLYLGLGAMTSGTLDVTNSNMAAPLLARGISDLLFAIISAIAFTTVLGTVSGLILASSGAVAHDLLGGVMGVQFSEGNQVRVAKIAAVVVGAISIVLGILFQNLNVSYLVGWAFSIAASANLPALVMLLFWKRTTAAGIIASVVVGMFSSLGWILLSADTFGKVYGIDPASSPIPFSQPGIVTIPLALLTLVVVSLMTQKAR</sequence>
<organism evidence="12 13">
    <name type="scientific">Rhodopirellula sallentina SM41</name>
    <dbReference type="NCBI Taxonomy" id="1263870"/>
    <lineage>
        <taxon>Bacteria</taxon>
        <taxon>Pseudomonadati</taxon>
        <taxon>Planctomycetota</taxon>
        <taxon>Planctomycetia</taxon>
        <taxon>Pirellulales</taxon>
        <taxon>Pirellulaceae</taxon>
        <taxon>Rhodopirellula</taxon>
    </lineage>
</organism>
<evidence type="ECO:0000313" key="13">
    <source>
        <dbReference type="Proteomes" id="UP000011885"/>
    </source>
</evidence>
<feature type="region of interest" description="Disordered" evidence="10">
    <location>
        <begin position="328"/>
        <end position="353"/>
    </location>
</feature>
<feature type="transmembrane region" description="Helical" evidence="11">
    <location>
        <begin position="606"/>
        <end position="625"/>
    </location>
</feature>
<dbReference type="GO" id="GO:0015123">
    <property type="term" value="F:acetate transmembrane transporter activity"/>
    <property type="evidence" value="ECO:0007669"/>
    <property type="project" value="TreeGrafter"/>
</dbReference>
<keyword evidence="3" id="KW-0813">Transport</keyword>
<comment type="caution">
    <text evidence="12">The sequence shown here is derived from an EMBL/GenBank/DDBJ whole genome shotgun (WGS) entry which is preliminary data.</text>
</comment>
<feature type="transmembrane region" description="Helical" evidence="11">
    <location>
        <begin position="47"/>
        <end position="72"/>
    </location>
</feature>
<feature type="transmembrane region" description="Helical" evidence="11">
    <location>
        <begin position="551"/>
        <end position="570"/>
    </location>
</feature>
<keyword evidence="6" id="KW-0769">Symport</keyword>
<feature type="transmembrane region" description="Helical" evidence="11">
    <location>
        <begin position="153"/>
        <end position="176"/>
    </location>
</feature>
<protein>
    <submittedName>
        <fullName evidence="12">Na+/solute symporter</fullName>
    </submittedName>
</protein>
<keyword evidence="8 11" id="KW-0472">Membrane</keyword>
<evidence type="ECO:0000256" key="11">
    <source>
        <dbReference type="SAM" id="Phobius"/>
    </source>
</evidence>
<dbReference type="GO" id="GO:0005886">
    <property type="term" value="C:plasma membrane"/>
    <property type="evidence" value="ECO:0007669"/>
    <property type="project" value="UniProtKB-SubCell"/>
</dbReference>